<evidence type="ECO:0000313" key="1">
    <source>
        <dbReference type="EMBL" id="KAL1253044.1"/>
    </source>
</evidence>
<comment type="caution">
    <text evidence="1">The sequence shown here is derived from an EMBL/GenBank/DDBJ whole genome shotgun (WGS) entry which is preliminary data.</text>
</comment>
<reference evidence="1 2" key="1">
    <citation type="submission" date="2023-09" db="EMBL/GenBank/DDBJ databases">
        <authorList>
            <person name="Wang M."/>
        </authorList>
    </citation>
    <scope>NUCLEOTIDE SEQUENCE [LARGE SCALE GENOMIC DNA]</scope>
    <source>
        <strain evidence="1">GT-2023</strain>
        <tissue evidence="1">Liver</tissue>
    </source>
</reference>
<keyword evidence="2" id="KW-1185">Reference proteome</keyword>
<proteinExistence type="predicted"/>
<evidence type="ECO:0000313" key="2">
    <source>
        <dbReference type="Proteomes" id="UP001558613"/>
    </source>
</evidence>
<dbReference type="EMBL" id="JAYMGO010000021">
    <property type="protein sequence ID" value="KAL1253044.1"/>
    <property type="molecule type" value="Genomic_DNA"/>
</dbReference>
<accession>A0ABR3LMR3</accession>
<protein>
    <submittedName>
        <fullName evidence="1">Uncharacterized protein</fullName>
    </submittedName>
</protein>
<gene>
    <name evidence="1" type="ORF">QQF64_017737</name>
</gene>
<dbReference type="Proteomes" id="UP001558613">
    <property type="component" value="Unassembled WGS sequence"/>
</dbReference>
<sequence>MRLSEIHVCSSPRRLSEVPISGLLCRHVKKNLPMLVSSYQRELITTKYFKLHFPLSLLSIKSPFNPITASFLLFFTDKSVYGGLKNVR</sequence>
<organism evidence="1 2">
    <name type="scientific">Cirrhinus molitorella</name>
    <name type="common">mud carp</name>
    <dbReference type="NCBI Taxonomy" id="172907"/>
    <lineage>
        <taxon>Eukaryota</taxon>
        <taxon>Metazoa</taxon>
        <taxon>Chordata</taxon>
        <taxon>Craniata</taxon>
        <taxon>Vertebrata</taxon>
        <taxon>Euteleostomi</taxon>
        <taxon>Actinopterygii</taxon>
        <taxon>Neopterygii</taxon>
        <taxon>Teleostei</taxon>
        <taxon>Ostariophysi</taxon>
        <taxon>Cypriniformes</taxon>
        <taxon>Cyprinidae</taxon>
        <taxon>Labeoninae</taxon>
        <taxon>Labeonini</taxon>
        <taxon>Cirrhinus</taxon>
    </lineage>
</organism>
<name>A0ABR3LMR3_9TELE</name>